<sequence length="221" mass="23331">MRKGSCGRPAGGRRAPRVRVRQSGAQRRALRAQGSGKQCECRTEGSAQGGDRGRDTREKGGASSLRAFHSLPPAESARTGLQAGTMRSGLWLFEKDAGCSLAHTSLRSASLDLPYLGNQSGKGKKSEAIFLIEAGKASASTRISAADVAKRCQAQNIPAWGTGSLPEPSMAGERELLNSLPNGFPIKALVSTSKGPPQCSPKRSKKNSGKPFDLMDLVVQQ</sequence>
<name>A0A6B0RY79_9CETA</name>
<evidence type="ECO:0000313" key="3">
    <source>
        <dbReference type="Proteomes" id="UP000322234"/>
    </source>
</evidence>
<dbReference type="EMBL" id="VBQZ03000097">
    <property type="protein sequence ID" value="MXQ93717.1"/>
    <property type="molecule type" value="Genomic_DNA"/>
</dbReference>
<feature type="region of interest" description="Disordered" evidence="1">
    <location>
        <begin position="190"/>
        <end position="215"/>
    </location>
</feature>
<dbReference type="AlphaFoldDB" id="A0A6B0RY79"/>
<proteinExistence type="predicted"/>
<gene>
    <name evidence="2" type="ORF">E5288_WYG017922</name>
</gene>
<dbReference type="Proteomes" id="UP000322234">
    <property type="component" value="Unassembled WGS sequence"/>
</dbReference>
<protein>
    <submittedName>
        <fullName evidence="2">Uncharacterized protein</fullName>
    </submittedName>
</protein>
<accession>A0A6B0RY79</accession>
<feature type="compositionally biased region" description="Basic and acidic residues" evidence="1">
    <location>
        <begin position="51"/>
        <end position="60"/>
    </location>
</feature>
<evidence type="ECO:0000256" key="1">
    <source>
        <dbReference type="SAM" id="MobiDB-lite"/>
    </source>
</evidence>
<organism evidence="2 3">
    <name type="scientific">Bos mutus</name>
    <name type="common">wild yak</name>
    <dbReference type="NCBI Taxonomy" id="72004"/>
    <lineage>
        <taxon>Eukaryota</taxon>
        <taxon>Metazoa</taxon>
        <taxon>Chordata</taxon>
        <taxon>Craniata</taxon>
        <taxon>Vertebrata</taxon>
        <taxon>Euteleostomi</taxon>
        <taxon>Mammalia</taxon>
        <taxon>Eutheria</taxon>
        <taxon>Laurasiatheria</taxon>
        <taxon>Artiodactyla</taxon>
        <taxon>Ruminantia</taxon>
        <taxon>Pecora</taxon>
        <taxon>Bovidae</taxon>
        <taxon>Bovinae</taxon>
        <taxon>Bos</taxon>
    </lineage>
</organism>
<reference evidence="2" key="1">
    <citation type="submission" date="2019-10" db="EMBL/GenBank/DDBJ databases">
        <title>The sequence and de novo assembly of the wild yak genome.</title>
        <authorList>
            <person name="Liu Y."/>
        </authorList>
    </citation>
    <scope>NUCLEOTIDE SEQUENCE [LARGE SCALE GENOMIC DNA]</scope>
    <source>
        <strain evidence="2">WY2019</strain>
    </source>
</reference>
<keyword evidence="3" id="KW-1185">Reference proteome</keyword>
<feature type="region of interest" description="Disordered" evidence="1">
    <location>
        <begin position="1"/>
        <end position="79"/>
    </location>
</feature>
<evidence type="ECO:0000313" key="2">
    <source>
        <dbReference type="EMBL" id="MXQ93717.1"/>
    </source>
</evidence>
<comment type="caution">
    <text evidence="2">The sequence shown here is derived from an EMBL/GenBank/DDBJ whole genome shotgun (WGS) entry which is preliminary data.</text>
</comment>